<evidence type="ECO:0000313" key="2">
    <source>
        <dbReference type="Proteomes" id="UP000233469"/>
    </source>
</evidence>
<evidence type="ECO:0000313" key="1">
    <source>
        <dbReference type="EMBL" id="PKK67289.1"/>
    </source>
</evidence>
<dbReference type="InterPro" id="IPR011990">
    <property type="entry name" value="TPR-like_helical_dom_sf"/>
</dbReference>
<sequence>MDISKLNNLYIMQIFKQNSRGAEKNEVEAFNWFLKASNNENYDLDQYYLARWYEFSIGTTIDRLKALE</sequence>
<dbReference type="AlphaFoldDB" id="A0A2N1N0C1"/>
<gene>
    <name evidence="1" type="ORF">RhiirC2_852269</name>
</gene>
<dbReference type="Gene3D" id="1.25.40.10">
    <property type="entry name" value="Tetratricopeptide repeat domain"/>
    <property type="match status" value="1"/>
</dbReference>
<dbReference type="EMBL" id="LLXL01000979">
    <property type="protein sequence ID" value="PKK67289.1"/>
    <property type="molecule type" value="Genomic_DNA"/>
</dbReference>
<dbReference type="SUPFAM" id="SSF81901">
    <property type="entry name" value="HCP-like"/>
    <property type="match status" value="1"/>
</dbReference>
<comment type="caution">
    <text evidence="1">The sequence shown here is derived from an EMBL/GenBank/DDBJ whole genome shotgun (WGS) entry which is preliminary data.</text>
</comment>
<organism evidence="1 2">
    <name type="scientific">Rhizophagus irregularis</name>
    <dbReference type="NCBI Taxonomy" id="588596"/>
    <lineage>
        <taxon>Eukaryota</taxon>
        <taxon>Fungi</taxon>
        <taxon>Fungi incertae sedis</taxon>
        <taxon>Mucoromycota</taxon>
        <taxon>Glomeromycotina</taxon>
        <taxon>Glomeromycetes</taxon>
        <taxon>Glomerales</taxon>
        <taxon>Glomeraceae</taxon>
        <taxon>Rhizophagus</taxon>
    </lineage>
</organism>
<dbReference type="VEuPathDB" id="FungiDB:FUN_021461"/>
<reference evidence="1 2" key="1">
    <citation type="submission" date="2016-04" db="EMBL/GenBank/DDBJ databases">
        <title>Genome analyses suggest a sexual origin of heterokaryosis in a supposedly ancient asexual fungus.</title>
        <authorList>
            <person name="Ropars J."/>
            <person name="Sedzielewska K."/>
            <person name="Noel J."/>
            <person name="Charron P."/>
            <person name="Farinelli L."/>
            <person name="Marton T."/>
            <person name="Kruger M."/>
            <person name="Pelin A."/>
            <person name="Brachmann A."/>
            <person name="Corradi N."/>
        </authorList>
    </citation>
    <scope>NUCLEOTIDE SEQUENCE [LARGE SCALE GENOMIC DNA]</scope>
    <source>
        <strain evidence="1 2">C2</strain>
    </source>
</reference>
<name>A0A2N1N0C1_9GLOM</name>
<reference evidence="1 2" key="2">
    <citation type="submission" date="2017-10" db="EMBL/GenBank/DDBJ databases">
        <title>Extensive intraspecific genome diversity in a model arbuscular mycorrhizal fungus.</title>
        <authorList>
            <person name="Chen E.C.H."/>
            <person name="Morin E."/>
            <person name="Baudet D."/>
            <person name="Noel J."/>
            <person name="Ndikumana S."/>
            <person name="Charron P."/>
            <person name="St-Onge C."/>
            <person name="Giorgi J."/>
            <person name="Grigoriev I.V."/>
            <person name="Roux C."/>
            <person name="Martin F.M."/>
            <person name="Corradi N."/>
        </authorList>
    </citation>
    <scope>NUCLEOTIDE SEQUENCE [LARGE SCALE GENOMIC DNA]</scope>
    <source>
        <strain evidence="1 2">C2</strain>
    </source>
</reference>
<protein>
    <submittedName>
        <fullName evidence="1">Uncharacterized protein</fullName>
    </submittedName>
</protein>
<accession>A0A2N1N0C1</accession>
<proteinExistence type="predicted"/>
<dbReference type="Proteomes" id="UP000233469">
    <property type="component" value="Unassembled WGS sequence"/>
</dbReference>